<evidence type="ECO:0000256" key="1">
    <source>
        <dbReference type="ARBA" id="ARBA00004007"/>
    </source>
</evidence>
<dbReference type="NCBIfam" id="NF003465">
    <property type="entry name" value="PRK05089.1"/>
    <property type="match status" value="1"/>
</dbReference>
<evidence type="ECO:0000256" key="8">
    <source>
        <dbReference type="ARBA" id="ARBA00023008"/>
    </source>
</evidence>
<dbReference type="Gene3D" id="2.60.370.10">
    <property type="entry name" value="Ctag/Cox11"/>
    <property type="match status" value="1"/>
</dbReference>
<dbReference type="InterPro" id="IPR023471">
    <property type="entry name" value="CtaG/Cox11_dom_sf"/>
</dbReference>
<keyword evidence="5 10" id="KW-0812">Transmembrane</keyword>
<keyword evidence="9 10" id="KW-0472">Membrane</keyword>
<comment type="subcellular location">
    <subcellularLocation>
        <location evidence="2 10">Cell inner membrane</location>
        <topology evidence="2 10">Single-pass type II membrane protein</topology>
        <orientation evidence="2 10">Periplasmic side</orientation>
    </subcellularLocation>
</comment>
<evidence type="ECO:0000256" key="4">
    <source>
        <dbReference type="ARBA" id="ARBA00015384"/>
    </source>
</evidence>
<evidence type="ECO:0000256" key="3">
    <source>
        <dbReference type="ARBA" id="ARBA00009620"/>
    </source>
</evidence>
<accession>A0ABQ4NKC9</accession>
<keyword evidence="6 10" id="KW-0735">Signal-anchor</keyword>
<dbReference type="PANTHER" id="PTHR21320">
    <property type="entry name" value="CYTOCHROME C OXIDASE ASSEMBLY PROTEIN COX11-RELATED"/>
    <property type="match status" value="1"/>
</dbReference>
<feature type="transmembrane region" description="Helical" evidence="11">
    <location>
        <begin position="12"/>
        <end position="33"/>
    </location>
</feature>
<evidence type="ECO:0000256" key="9">
    <source>
        <dbReference type="ARBA" id="ARBA00023136"/>
    </source>
</evidence>
<sequence length="196" mass="21483">MKTWWRNLTDNGRVIAMTGATVIGMGSLGWASVPLYDLFCRVTGYGGTTSQAEAGSDVVLDQTVLVRFDASRERGMPWEFSPVQNQMRVRIGETNLAFYEAHNPTDKPVAGTASFNVAPFAAGAHFVKIDCFCFEEQILQPGETVSMPVTFFVDPEIVEDPEAKGIPEITLSYTFHVMDLPEDYAALDTGALTTTN</sequence>
<dbReference type="RefSeq" id="WP_220748366.1">
    <property type="nucleotide sequence ID" value="NZ_BPFH01000002.1"/>
</dbReference>
<dbReference type="PIRSF" id="PIRSF005413">
    <property type="entry name" value="COX11"/>
    <property type="match status" value="1"/>
</dbReference>
<gene>
    <name evidence="10 12" type="primary">ctaG</name>
    <name evidence="12" type="ORF">JANAI62_14920</name>
</gene>
<dbReference type="HAMAP" id="MF_00155">
    <property type="entry name" value="CtaG"/>
    <property type="match status" value="1"/>
</dbReference>
<dbReference type="InterPro" id="IPR007533">
    <property type="entry name" value="Cyt_c_oxidase_assmbl_CtaG"/>
</dbReference>
<keyword evidence="7 10" id="KW-1133">Transmembrane helix</keyword>
<keyword evidence="8 10" id="KW-0186">Copper</keyword>
<protein>
    <recommendedName>
        <fullName evidence="4 10">Cytochrome c oxidase assembly protein CtaG</fullName>
    </recommendedName>
</protein>
<dbReference type="EMBL" id="BPFH01000002">
    <property type="protein sequence ID" value="GIT94869.1"/>
    <property type="molecule type" value="Genomic_DNA"/>
</dbReference>
<evidence type="ECO:0000256" key="2">
    <source>
        <dbReference type="ARBA" id="ARBA00004382"/>
    </source>
</evidence>
<evidence type="ECO:0000256" key="5">
    <source>
        <dbReference type="ARBA" id="ARBA00022692"/>
    </source>
</evidence>
<proteinExistence type="inferred from homology"/>
<dbReference type="PANTHER" id="PTHR21320:SF3">
    <property type="entry name" value="CYTOCHROME C OXIDASE ASSEMBLY PROTEIN COX11, MITOCHONDRIAL-RELATED"/>
    <property type="match status" value="1"/>
</dbReference>
<dbReference type="Proteomes" id="UP000786693">
    <property type="component" value="Unassembled WGS sequence"/>
</dbReference>
<comment type="similarity">
    <text evidence="3 10">Belongs to the COX11/CtaG family.</text>
</comment>
<name>A0ABQ4NKC9_9RHOB</name>
<comment type="function">
    <text evidence="1 10">Exerts its effect at some terminal stage of cytochrome c oxidase synthesis, probably by being involved in the insertion of the copper B into subunit I.</text>
</comment>
<evidence type="ECO:0000313" key="12">
    <source>
        <dbReference type="EMBL" id="GIT94869.1"/>
    </source>
</evidence>
<keyword evidence="10" id="KW-0997">Cell inner membrane</keyword>
<dbReference type="Pfam" id="PF04442">
    <property type="entry name" value="CtaG_Cox11"/>
    <property type="match status" value="1"/>
</dbReference>
<reference evidence="12 13" key="1">
    <citation type="submission" date="2021-05" db="EMBL/GenBank/DDBJ databases">
        <title>Bacteria Genome sequencing.</title>
        <authorList>
            <person name="Takabe Y."/>
            <person name="Nakajima Y."/>
            <person name="Suzuki S."/>
            <person name="Shiozaki T."/>
        </authorList>
    </citation>
    <scope>NUCLEOTIDE SEQUENCE [LARGE SCALE GENOMIC DNA]</scope>
    <source>
        <strain evidence="12 13">AI_62</strain>
    </source>
</reference>
<keyword evidence="10" id="KW-1003">Cell membrane</keyword>
<keyword evidence="13" id="KW-1185">Reference proteome</keyword>
<evidence type="ECO:0000256" key="7">
    <source>
        <dbReference type="ARBA" id="ARBA00022989"/>
    </source>
</evidence>
<evidence type="ECO:0000256" key="11">
    <source>
        <dbReference type="SAM" id="Phobius"/>
    </source>
</evidence>
<feature type="topological domain" description="Periplasmic" evidence="10">
    <location>
        <begin position="33"/>
        <end position="196"/>
    </location>
</feature>
<evidence type="ECO:0000313" key="13">
    <source>
        <dbReference type="Proteomes" id="UP000786693"/>
    </source>
</evidence>
<feature type="topological domain" description="Cytoplasmic" evidence="10">
    <location>
        <begin position="1"/>
        <end position="13"/>
    </location>
</feature>
<evidence type="ECO:0000256" key="10">
    <source>
        <dbReference type="HAMAP-Rule" id="MF_00155"/>
    </source>
</evidence>
<organism evidence="12 13">
    <name type="scientific">Jannaschia pagri</name>
    <dbReference type="NCBI Taxonomy" id="2829797"/>
    <lineage>
        <taxon>Bacteria</taxon>
        <taxon>Pseudomonadati</taxon>
        <taxon>Pseudomonadota</taxon>
        <taxon>Alphaproteobacteria</taxon>
        <taxon>Rhodobacterales</taxon>
        <taxon>Roseobacteraceae</taxon>
        <taxon>Jannaschia</taxon>
    </lineage>
</organism>
<dbReference type="SUPFAM" id="SSF110111">
    <property type="entry name" value="Ctag/Cox11"/>
    <property type="match status" value="1"/>
</dbReference>
<comment type="caution">
    <text evidence="12">The sequence shown here is derived from an EMBL/GenBank/DDBJ whole genome shotgun (WGS) entry which is preliminary data.</text>
</comment>
<evidence type="ECO:0000256" key="6">
    <source>
        <dbReference type="ARBA" id="ARBA00022968"/>
    </source>
</evidence>